<keyword evidence="2" id="KW-1185">Reference proteome</keyword>
<dbReference type="STRING" id="22663.A0A2I0HQ98"/>
<reference evidence="1 2" key="1">
    <citation type="submission" date="2017-11" db="EMBL/GenBank/DDBJ databases">
        <title>De-novo sequencing of pomegranate (Punica granatum L.) genome.</title>
        <authorList>
            <person name="Akparov Z."/>
            <person name="Amiraslanov A."/>
            <person name="Hajiyeva S."/>
            <person name="Abbasov M."/>
            <person name="Kaur K."/>
            <person name="Hamwieh A."/>
            <person name="Solovyev V."/>
            <person name="Salamov A."/>
            <person name="Braich B."/>
            <person name="Kosarev P."/>
            <person name="Mahmoud A."/>
            <person name="Hajiyev E."/>
            <person name="Babayeva S."/>
            <person name="Izzatullayeva V."/>
            <person name="Mammadov A."/>
            <person name="Mammadov A."/>
            <person name="Sharifova S."/>
            <person name="Ojaghi J."/>
            <person name="Eynullazada K."/>
            <person name="Bayramov B."/>
            <person name="Abdulazimova A."/>
            <person name="Shahmuradov I."/>
        </authorList>
    </citation>
    <scope>NUCLEOTIDE SEQUENCE [LARGE SCALE GENOMIC DNA]</scope>
    <source>
        <strain evidence="2">cv. AG2017</strain>
        <tissue evidence="1">Leaf</tissue>
    </source>
</reference>
<accession>A0A2I0HQ98</accession>
<organism evidence="1 2">
    <name type="scientific">Punica granatum</name>
    <name type="common">Pomegranate</name>
    <dbReference type="NCBI Taxonomy" id="22663"/>
    <lineage>
        <taxon>Eukaryota</taxon>
        <taxon>Viridiplantae</taxon>
        <taxon>Streptophyta</taxon>
        <taxon>Embryophyta</taxon>
        <taxon>Tracheophyta</taxon>
        <taxon>Spermatophyta</taxon>
        <taxon>Magnoliopsida</taxon>
        <taxon>eudicotyledons</taxon>
        <taxon>Gunneridae</taxon>
        <taxon>Pentapetalae</taxon>
        <taxon>rosids</taxon>
        <taxon>malvids</taxon>
        <taxon>Myrtales</taxon>
        <taxon>Lythraceae</taxon>
        <taxon>Punica</taxon>
    </lineage>
</organism>
<protein>
    <submittedName>
        <fullName evidence="1">Uncharacterized protein</fullName>
    </submittedName>
</protein>
<dbReference type="EMBL" id="PGOL01006246">
    <property type="protein sequence ID" value="PKI33884.1"/>
    <property type="molecule type" value="Genomic_DNA"/>
</dbReference>
<evidence type="ECO:0000313" key="1">
    <source>
        <dbReference type="EMBL" id="PKI33884.1"/>
    </source>
</evidence>
<comment type="caution">
    <text evidence="1">The sequence shown here is derived from an EMBL/GenBank/DDBJ whole genome shotgun (WGS) entry which is preliminary data.</text>
</comment>
<dbReference type="GO" id="GO:0031490">
    <property type="term" value="F:chromatin DNA binding"/>
    <property type="evidence" value="ECO:0007669"/>
    <property type="project" value="InterPro"/>
</dbReference>
<dbReference type="InterPro" id="IPR044661">
    <property type="entry name" value="MED15a/b/c-like"/>
</dbReference>
<dbReference type="PANTHER" id="PTHR33137">
    <property type="entry name" value="MEDIATOR OF RNA POLYMERASE II TRANSCRIPTION SUBUNIT 15A-RELATED"/>
    <property type="match status" value="1"/>
</dbReference>
<gene>
    <name evidence="1" type="ORF">CRG98_045714</name>
</gene>
<sequence>MAFLAFLSRHVQGVESSRPQEILVQANHVLKEEIREINKQLIDVVVDISDEDVDPTAAAAVAEGGEGVVSPIEPLRLLVPSNYPNCSPVLLDKFPVEVRLSQPMSLKDIARTWDNCSRAVILEYAEQSGGGSFSSKYGMGENIQTAT</sequence>
<dbReference type="AlphaFoldDB" id="A0A2I0HQ98"/>
<proteinExistence type="predicted"/>
<dbReference type="GO" id="GO:0003713">
    <property type="term" value="F:transcription coactivator activity"/>
    <property type="evidence" value="ECO:0007669"/>
    <property type="project" value="InterPro"/>
</dbReference>
<name>A0A2I0HQ98_PUNGR</name>
<dbReference type="PANTHER" id="PTHR33137:SF4">
    <property type="entry name" value="MEDIATOR OF RNA POLYMERASE II TRANSCRIPTION SUBUNIT 15A-RELATED"/>
    <property type="match status" value="1"/>
</dbReference>
<evidence type="ECO:0000313" key="2">
    <source>
        <dbReference type="Proteomes" id="UP000233551"/>
    </source>
</evidence>
<dbReference type="Proteomes" id="UP000233551">
    <property type="component" value="Unassembled WGS sequence"/>
</dbReference>